<keyword evidence="1" id="KW-1133">Transmembrane helix</keyword>
<evidence type="ECO:0000313" key="3">
    <source>
        <dbReference type="Proteomes" id="UP000481852"/>
    </source>
</evidence>
<evidence type="ECO:0000256" key="1">
    <source>
        <dbReference type="SAM" id="Phobius"/>
    </source>
</evidence>
<comment type="caution">
    <text evidence="2">The sequence shown here is derived from an EMBL/GenBank/DDBJ whole genome shotgun (WGS) entry which is preliminary data.</text>
</comment>
<accession>A0A6L5X7W0</accession>
<sequence length="67" mass="7883">MAKRDSEKWKDAAGNMLAEKLLDIIRTEPERRKRRVKRIKRLSAAAGAAVFILNIWKDHKEAIFRKH</sequence>
<keyword evidence="3" id="KW-1185">Reference proteome</keyword>
<dbReference type="AlphaFoldDB" id="A0A6L5X7W0"/>
<keyword evidence="1" id="KW-0812">Transmembrane</keyword>
<protein>
    <submittedName>
        <fullName evidence="2">Uncharacterized protein</fullName>
    </submittedName>
</protein>
<name>A0A6L5X7W0_9FIRM</name>
<evidence type="ECO:0000313" key="2">
    <source>
        <dbReference type="EMBL" id="MSS14934.1"/>
    </source>
</evidence>
<gene>
    <name evidence="2" type="ORF">FYJ35_07735</name>
</gene>
<feature type="transmembrane region" description="Helical" evidence="1">
    <location>
        <begin position="39"/>
        <end position="56"/>
    </location>
</feature>
<dbReference type="RefSeq" id="WP_154525274.1">
    <property type="nucleotide sequence ID" value="NZ_JAQYJL010000008.1"/>
</dbReference>
<organism evidence="2 3">
    <name type="scientific">Porcincola intestinalis</name>
    <dbReference type="NCBI Taxonomy" id="2606632"/>
    <lineage>
        <taxon>Bacteria</taxon>
        <taxon>Bacillati</taxon>
        <taxon>Bacillota</taxon>
        <taxon>Clostridia</taxon>
        <taxon>Lachnospirales</taxon>
        <taxon>Lachnospiraceae</taxon>
        <taxon>Porcincola</taxon>
    </lineage>
</organism>
<keyword evidence="1" id="KW-0472">Membrane</keyword>
<proteinExistence type="predicted"/>
<reference evidence="2 3" key="1">
    <citation type="submission" date="2019-08" db="EMBL/GenBank/DDBJ databases">
        <title>In-depth cultivation of the pig gut microbiome towards novel bacterial diversity and tailored functional studies.</title>
        <authorList>
            <person name="Wylensek D."/>
            <person name="Hitch T.C.A."/>
            <person name="Clavel T."/>
        </authorList>
    </citation>
    <scope>NUCLEOTIDE SEQUENCE [LARGE SCALE GENOMIC DNA]</scope>
    <source>
        <strain evidence="2 3">Oil+RF-744-WCA-WT-11</strain>
    </source>
</reference>
<dbReference type="EMBL" id="VULZ01000007">
    <property type="protein sequence ID" value="MSS14934.1"/>
    <property type="molecule type" value="Genomic_DNA"/>
</dbReference>
<dbReference type="Proteomes" id="UP000481852">
    <property type="component" value="Unassembled WGS sequence"/>
</dbReference>